<dbReference type="AlphaFoldDB" id="A0A563ELZ1"/>
<evidence type="ECO:0000313" key="1">
    <source>
        <dbReference type="EMBL" id="TWP48296.1"/>
    </source>
</evidence>
<dbReference type="EMBL" id="VOBR01000021">
    <property type="protein sequence ID" value="TWP48296.1"/>
    <property type="molecule type" value="Genomic_DNA"/>
</dbReference>
<protein>
    <submittedName>
        <fullName evidence="1">Uncharacterized protein</fullName>
    </submittedName>
</protein>
<evidence type="ECO:0000313" key="2">
    <source>
        <dbReference type="Proteomes" id="UP000316639"/>
    </source>
</evidence>
<reference evidence="1 2" key="1">
    <citation type="submission" date="2019-07" db="EMBL/GenBank/DDBJ databases">
        <title>Lentzea xizangensis sp. nov., isolated from Qinghai-Tibetan Plateau Soils.</title>
        <authorList>
            <person name="Huang J."/>
        </authorList>
    </citation>
    <scope>NUCLEOTIDE SEQUENCE [LARGE SCALE GENOMIC DNA]</scope>
    <source>
        <strain evidence="1 2">FXJ1.1311</strain>
    </source>
</reference>
<accession>A0A563ELZ1</accession>
<organism evidence="1 2">
    <name type="scientific">Lentzea tibetensis</name>
    <dbReference type="NCBI Taxonomy" id="2591470"/>
    <lineage>
        <taxon>Bacteria</taxon>
        <taxon>Bacillati</taxon>
        <taxon>Actinomycetota</taxon>
        <taxon>Actinomycetes</taxon>
        <taxon>Pseudonocardiales</taxon>
        <taxon>Pseudonocardiaceae</taxon>
        <taxon>Lentzea</taxon>
    </lineage>
</organism>
<proteinExistence type="predicted"/>
<name>A0A563ELZ1_9PSEU</name>
<comment type="caution">
    <text evidence="1">The sequence shown here is derived from an EMBL/GenBank/DDBJ whole genome shotgun (WGS) entry which is preliminary data.</text>
</comment>
<sequence>MNRRVLVLTERGSGREGRRRRILAVLAVLGAVAGSWGVGQVLASDPIAYGVPFWPFADHVDRAEQRLLSDVAAAARAGQFVGSDEVEVVDRTSKDDGVVYLRMRMHVDGETRCREAIIRGLSGLSSRRVDC</sequence>
<gene>
    <name evidence="1" type="ORF">FKR81_28810</name>
</gene>
<dbReference type="OrthoDB" id="3692330at2"/>
<dbReference type="Proteomes" id="UP000316639">
    <property type="component" value="Unassembled WGS sequence"/>
</dbReference>
<keyword evidence="2" id="KW-1185">Reference proteome</keyword>
<dbReference type="RefSeq" id="WP_146356474.1">
    <property type="nucleotide sequence ID" value="NZ_VOBR01000021.1"/>
</dbReference>